<accession>A0A976M5V8</accession>
<dbReference type="InterPro" id="IPR003890">
    <property type="entry name" value="MIF4G-like_typ-3"/>
</dbReference>
<dbReference type="PANTHER" id="PTHR23253">
    <property type="entry name" value="EUKARYOTIC TRANSLATION INITIATION FACTOR 4 GAMMA"/>
    <property type="match status" value="1"/>
</dbReference>
<protein>
    <submittedName>
        <fullName evidence="5">Eukaryotic initiation factor</fullName>
    </submittedName>
</protein>
<dbReference type="EMBL" id="CP056066">
    <property type="protein sequence ID" value="UKJ89002.2"/>
    <property type="molecule type" value="Genomic_DNA"/>
</dbReference>
<dbReference type="Pfam" id="PF02854">
    <property type="entry name" value="MIF4G"/>
    <property type="match status" value="1"/>
</dbReference>
<dbReference type="InterPro" id="IPR016024">
    <property type="entry name" value="ARM-type_fold"/>
</dbReference>
<reference evidence="5" key="1">
    <citation type="submission" date="2022-07" db="EMBL/GenBank/DDBJ databases">
        <title>Evaluation of T. orientalis genome assembly methods using nanopore sequencing and analysis of variation between genomes.</title>
        <authorList>
            <person name="Yam J."/>
            <person name="Micallef M.L."/>
            <person name="Liu M."/>
            <person name="Djordjevic S.P."/>
            <person name="Bogema D.R."/>
            <person name="Jenkins C."/>
        </authorList>
    </citation>
    <scope>NUCLEOTIDE SEQUENCE</scope>
    <source>
        <strain evidence="5">Fish Creek</strain>
    </source>
</reference>
<dbReference type="SMART" id="SM00543">
    <property type="entry name" value="MIF4G"/>
    <property type="match status" value="1"/>
</dbReference>
<feature type="domain" description="MIF4G" evidence="4">
    <location>
        <begin position="70"/>
        <end position="285"/>
    </location>
</feature>
<evidence type="ECO:0000313" key="6">
    <source>
        <dbReference type="Proteomes" id="UP000244803"/>
    </source>
</evidence>
<keyword evidence="3" id="KW-0648">Protein biosynthesis</keyword>
<dbReference type="AlphaFoldDB" id="A0A976M5V8"/>
<evidence type="ECO:0000256" key="3">
    <source>
        <dbReference type="ARBA" id="ARBA00022917"/>
    </source>
</evidence>
<dbReference type="OrthoDB" id="514777at2759"/>
<comment type="similarity">
    <text evidence="1">Belongs to the eukaryotic initiation factor 4G family.</text>
</comment>
<dbReference type="SUPFAM" id="SSF48371">
    <property type="entry name" value="ARM repeat"/>
    <property type="match status" value="1"/>
</dbReference>
<proteinExistence type="inferred from homology"/>
<name>A0A976M5V8_THEOR</name>
<dbReference type="GO" id="GO:0016281">
    <property type="term" value="C:eukaryotic translation initiation factor 4F complex"/>
    <property type="evidence" value="ECO:0007669"/>
    <property type="project" value="TreeGrafter"/>
</dbReference>
<evidence type="ECO:0000313" key="5">
    <source>
        <dbReference type="EMBL" id="UKJ89002.2"/>
    </source>
</evidence>
<sequence>MDKVESLSFNNLKLNTSPTASTDGNSPEIISYQGEAEHPSSNNSSISSTKSEKWKPLAKNGVLESFDVLCRQIKGNLNKLTIEKFETLAEKIAIQCESLSNYDELQKIVDIIIDKAVLEPEWSEMYSDLCQILYWRSLEFEVGSKKVSFASALLNKIQREYESIPKNFDFSTVSEDEELVVVRMKKKTLGTVKMIGELFQRKMIGFKIVNKVVFDLVMNQEPHEHLIECFIQLIHGTGYYIDQNPNLRPVLDMWFGRLKELMLRKEYSKRIKCLVQDVLNLPKAQWHKKVHRENAKSLNDLREKVNSEDILGGSALAAQFGNIVIVGQRYNLYSNCAYGLYMSRQEELFKSKKSSETTNN</sequence>
<dbReference type="GO" id="GO:0003743">
    <property type="term" value="F:translation initiation factor activity"/>
    <property type="evidence" value="ECO:0007669"/>
    <property type="project" value="UniProtKB-KW"/>
</dbReference>
<evidence type="ECO:0000256" key="1">
    <source>
        <dbReference type="ARBA" id="ARBA00005775"/>
    </source>
</evidence>
<dbReference type="Proteomes" id="UP000244803">
    <property type="component" value="Chromosome 3"/>
</dbReference>
<keyword evidence="2 5" id="KW-0396">Initiation factor</keyword>
<dbReference type="PANTHER" id="PTHR23253:SF9">
    <property type="entry name" value="EUKARYOTIC TRANSLATION INITIATION FACTOR 4 GAMMA 2"/>
    <property type="match status" value="1"/>
</dbReference>
<dbReference type="GO" id="GO:0003729">
    <property type="term" value="F:mRNA binding"/>
    <property type="evidence" value="ECO:0007669"/>
    <property type="project" value="TreeGrafter"/>
</dbReference>
<organism evidence="5 6">
    <name type="scientific">Theileria orientalis</name>
    <dbReference type="NCBI Taxonomy" id="68886"/>
    <lineage>
        <taxon>Eukaryota</taxon>
        <taxon>Sar</taxon>
        <taxon>Alveolata</taxon>
        <taxon>Apicomplexa</taxon>
        <taxon>Aconoidasida</taxon>
        <taxon>Piroplasmida</taxon>
        <taxon>Theileriidae</taxon>
        <taxon>Theileria</taxon>
    </lineage>
</organism>
<gene>
    <name evidence="5" type="ORF">MACJ_002248</name>
</gene>
<evidence type="ECO:0000256" key="2">
    <source>
        <dbReference type="ARBA" id="ARBA00022540"/>
    </source>
</evidence>
<dbReference type="Gene3D" id="1.25.40.180">
    <property type="match status" value="1"/>
</dbReference>
<evidence type="ECO:0000259" key="4">
    <source>
        <dbReference type="SMART" id="SM00543"/>
    </source>
</evidence>